<evidence type="ECO:0000256" key="11">
    <source>
        <dbReference type="ARBA" id="ARBA00048679"/>
    </source>
</evidence>
<keyword evidence="5" id="KW-0479">Metal-binding</keyword>
<dbReference type="HOGENOM" id="CLU_018693_3_3_2"/>
<protein>
    <recommendedName>
        <fullName evidence="2">non-specific serine/threonine protein kinase</fullName>
        <ecNumber evidence="2">2.7.11.1</ecNumber>
    </recommendedName>
</protein>
<evidence type="ECO:0000256" key="1">
    <source>
        <dbReference type="ARBA" id="ARBA00009196"/>
    </source>
</evidence>
<evidence type="ECO:0000256" key="7">
    <source>
        <dbReference type="ARBA" id="ARBA00022777"/>
    </source>
</evidence>
<dbReference type="GO" id="GO:0046872">
    <property type="term" value="F:metal ion binding"/>
    <property type="evidence" value="ECO:0007669"/>
    <property type="project" value="UniProtKB-KW"/>
</dbReference>
<name>H8I9P7_METCZ</name>
<gene>
    <name evidence="13" type="ordered locus">Mtc_1754</name>
</gene>
<dbReference type="PANTHER" id="PTHR45723">
    <property type="entry name" value="SERINE/THREONINE-PROTEIN KINASE RIO1"/>
    <property type="match status" value="1"/>
</dbReference>
<dbReference type="EC" id="2.7.11.1" evidence="2"/>
<dbReference type="InterPro" id="IPR000687">
    <property type="entry name" value="RIO_kinase"/>
</dbReference>
<keyword evidence="8" id="KW-0067">ATP-binding</keyword>
<dbReference type="SMART" id="SM00090">
    <property type="entry name" value="RIO"/>
    <property type="match status" value="1"/>
</dbReference>
<keyword evidence="7 13" id="KW-0418">Kinase</keyword>
<evidence type="ECO:0000259" key="12">
    <source>
        <dbReference type="PROSITE" id="PS50011"/>
    </source>
</evidence>
<dbReference type="Pfam" id="PF01163">
    <property type="entry name" value="RIO1"/>
    <property type="match status" value="1"/>
</dbReference>
<keyword evidence="4 13" id="KW-0808">Transferase</keyword>
<keyword evidence="9" id="KW-0460">Magnesium</keyword>
<dbReference type="GO" id="GO:0005524">
    <property type="term" value="F:ATP binding"/>
    <property type="evidence" value="ECO:0007669"/>
    <property type="project" value="UniProtKB-KW"/>
</dbReference>
<dbReference type="AlphaFoldDB" id="H8I9P7"/>
<dbReference type="PROSITE" id="PS00109">
    <property type="entry name" value="PROTEIN_KINASE_TYR"/>
    <property type="match status" value="1"/>
</dbReference>
<keyword evidence="14" id="KW-1185">Reference proteome</keyword>
<dbReference type="STRING" id="1041930.Mtc_1754"/>
<evidence type="ECO:0000256" key="5">
    <source>
        <dbReference type="ARBA" id="ARBA00022723"/>
    </source>
</evidence>
<evidence type="ECO:0000256" key="10">
    <source>
        <dbReference type="ARBA" id="ARBA00047899"/>
    </source>
</evidence>
<dbReference type="OrthoDB" id="31344at2157"/>
<evidence type="ECO:0000313" key="14">
    <source>
        <dbReference type="Proteomes" id="UP000005233"/>
    </source>
</evidence>
<organism evidence="13 14">
    <name type="scientific">Methanocella conradii (strain DSM 24694 / JCM 17849 / CGMCC 1.5162 / HZ254)</name>
    <dbReference type="NCBI Taxonomy" id="1041930"/>
    <lineage>
        <taxon>Archaea</taxon>
        <taxon>Methanobacteriati</taxon>
        <taxon>Methanobacteriota</taxon>
        <taxon>Stenosarchaea group</taxon>
        <taxon>Methanomicrobia</taxon>
        <taxon>Methanocellales</taxon>
        <taxon>Methanocellaceae</taxon>
        <taxon>Methanocella</taxon>
    </lineage>
</organism>
<dbReference type="CDD" id="cd05145">
    <property type="entry name" value="RIO1_like"/>
    <property type="match status" value="1"/>
</dbReference>
<keyword evidence="6" id="KW-0547">Nucleotide-binding</keyword>
<sequence>MYHDKRMKDIEKKIDEYRMKVKDSGDLKAESGVFDAPTLKTLYTLASKGIIKAMGGVVSTGKEADVFHALGEDERELAIKIYRITTSDFQKMQDYLIGDPRFEGIRGTKKDIVFAWTKKEHRNLERAMEVGVRVPRPVTSERNILVMEFIGKDEVPAPRLKDVRPEDPKGIYSKVAEYMRLLYQKARLVHGDLSEYNILLYEGEPIIIDMGQAVMLDHPMSSEFLARDIRNIVKYFKKMGVDCSEERLNAYIMKKD</sequence>
<dbReference type="eggNOG" id="arCOG01180">
    <property type="taxonomic scope" value="Archaea"/>
</dbReference>
<dbReference type="InterPro" id="IPR018935">
    <property type="entry name" value="RIO_kinase_CS"/>
</dbReference>
<dbReference type="GO" id="GO:0106310">
    <property type="term" value="F:protein serine kinase activity"/>
    <property type="evidence" value="ECO:0007669"/>
    <property type="project" value="RHEA"/>
</dbReference>
<dbReference type="PROSITE" id="PS50011">
    <property type="entry name" value="PROTEIN_KINASE_DOM"/>
    <property type="match status" value="1"/>
</dbReference>
<comment type="catalytic activity">
    <reaction evidence="11">
        <text>L-seryl-[protein] + ATP = O-phospho-L-seryl-[protein] + ADP + H(+)</text>
        <dbReference type="Rhea" id="RHEA:17989"/>
        <dbReference type="Rhea" id="RHEA-COMP:9863"/>
        <dbReference type="Rhea" id="RHEA-COMP:11604"/>
        <dbReference type="ChEBI" id="CHEBI:15378"/>
        <dbReference type="ChEBI" id="CHEBI:29999"/>
        <dbReference type="ChEBI" id="CHEBI:30616"/>
        <dbReference type="ChEBI" id="CHEBI:83421"/>
        <dbReference type="ChEBI" id="CHEBI:456216"/>
        <dbReference type="EC" id="2.7.11.1"/>
    </reaction>
</comment>
<reference evidence="13 14" key="1">
    <citation type="journal article" date="2012" name="J. Bacteriol.">
        <title>Complete genome sequence of a thermophilic methanogen, Methanocella conradii HZ254, isolated from Chinese rice field soil.</title>
        <authorList>
            <person name="Lu Z."/>
            <person name="Lu Y."/>
        </authorList>
    </citation>
    <scope>NUCLEOTIDE SEQUENCE [LARGE SCALE GENOMIC DNA]</scope>
    <source>
        <strain evidence="14">DSM 24694 / JCM 17849 / CGMCC 1.5162 / HZ254</strain>
    </source>
</reference>
<dbReference type="InterPro" id="IPR018934">
    <property type="entry name" value="RIO_dom"/>
</dbReference>
<evidence type="ECO:0000256" key="8">
    <source>
        <dbReference type="ARBA" id="ARBA00022840"/>
    </source>
</evidence>
<evidence type="ECO:0000256" key="4">
    <source>
        <dbReference type="ARBA" id="ARBA00022679"/>
    </source>
</evidence>
<dbReference type="InterPro" id="IPR000719">
    <property type="entry name" value="Prot_kinase_dom"/>
</dbReference>
<dbReference type="SUPFAM" id="SSF56112">
    <property type="entry name" value="Protein kinase-like (PK-like)"/>
    <property type="match status" value="1"/>
</dbReference>
<accession>H8I9P7</accession>
<dbReference type="GeneID" id="11971900"/>
<evidence type="ECO:0000256" key="9">
    <source>
        <dbReference type="ARBA" id="ARBA00022842"/>
    </source>
</evidence>
<evidence type="ECO:0000256" key="2">
    <source>
        <dbReference type="ARBA" id="ARBA00012513"/>
    </source>
</evidence>
<dbReference type="GO" id="GO:0004674">
    <property type="term" value="F:protein serine/threonine kinase activity"/>
    <property type="evidence" value="ECO:0007669"/>
    <property type="project" value="UniProtKB-KW"/>
</dbReference>
<dbReference type="Proteomes" id="UP000005233">
    <property type="component" value="Chromosome"/>
</dbReference>
<keyword evidence="3 13" id="KW-0723">Serine/threonine-protein kinase</keyword>
<dbReference type="Gene3D" id="3.30.200.20">
    <property type="entry name" value="Phosphorylase Kinase, domain 1"/>
    <property type="match status" value="1"/>
</dbReference>
<dbReference type="InterPro" id="IPR051272">
    <property type="entry name" value="RIO-type_Ser/Thr_kinase"/>
</dbReference>
<dbReference type="RefSeq" id="WP_014406329.1">
    <property type="nucleotide sequence ID" value="NC_017034.1"/>
</dbReference>
<comment type="catalytic activity">
    <reaction evidence="10">
        <text>L-threonyl-[protein] + ATP = O-phospho-L-threonyl-[protein] + ADP + H(+)</text>
        <dbReference type="Rhea" id="RHEA:46608"/>
        <dbReference type="Rhea" id="RHEA-COMP:11060"/>
        <dbReference type="Rhea" id="RHEA-COMP:11605"/>
        <dbReference type="ChEBI" id="CHEBI:15378"/>
        <dbReference type="ChEBI" id="CHEBI:30013"/>
        <dbReference type="ChEBI" id="CHEBI:30616"/>
        <dbReference type="ChEBI" id="CHEBI:61977"/>
        <dbReference type="ChEBI" id="CHEBI:456216"/>
        <dbReference type="EC" id="2.7.11.1"/>
    </reaction>
</comment>
<dbReference type="InterPro" id="IPR011009">
    <property type="entry name" value="Kinase-like_dom_sf"/>
</dbReference>
<dbReference type="PROSITE" id="PS01245">
    <property type="entry name" value="RIO1"/>
    <property type="match status" value="1"/>
</dbReference>
<feature type="domain" description="Protein kinase" evidence="12">
    <location>
        <begin position="52"/>
        <end position="256"/>
    </location>
</feature>
<dbReference type="InterPro" id="IPR008266">
    <property type="entry name" value="Tyr_kinase_AS"/>
</dbReference>
<comment type="similarity">
    <text evidence="1">Belongs to the protein kinase superfamily. RIO-type Ser/Thr kinase family.</text>
</comment>
<evidence type="ECO:0000256" key="3">
    <source>
        <dbReference type="ARBA" id="ARBA00022527"/>
    </source>
</evidence>
<evidence type="ECO:0000256" key="6">
    <source>
        <dbReference type="ARBA" id="ARBA00022741"/>
    </source>
</evidence>
<dbReference type="Gene3D" id="1.10.510.10">
    <property type="entry name" value="Transferase(Phosphotransferase) domain 1"/>
    <property type="match status" value="1"/>
</dbReference>
<dbReference type="KEGG" id="mez:Mtc_1754"/>
<proteinExistence type="inferred from homology"/>
<evidence type="ECO:0000313" key="13">
    <source>
        <dbReference type="EMBL" id="AFD00498.1"/>
    </source>
</evidence>
<dbReference type="EMBL" id="CP003243">
    <property type="protein sequence ID" value="AFD00498.1"/>
    <property type="molecule type" value="Genomic_DNA"/>
</dbReference>